<evidence type="ECO:0008006" key="3">
    <source>
        <dbReference type="Google" id="ProtNLM"/>
    </source>
</evidence>
<dbReference type="SUPFAM" id="SSF51905">
    <property type="entry name" value="FAD/NAD(P)-binding domain"/>
    <property type="match status" value="1"/>
</dbReference>
<keyword evidence="2" id="KW-1185">Reference proteome</keyword>
<dbReference type="Proteomes" id="UP000749293">
    <property type="component" value="Unassembled WGS sequence"/>
</dbReference>
<sequence length="412" mass="44729">MLSAARTAGKQPFYHSVVVGGGPGGIAVLGNILENAPGQRVLWIDPHFKGGRVNASYREVPSNTKVDLFVKFANAVTPLEQIVRSTAKPNAVTALEALPQDQGCTLGYAADLCLMLSDGIPRQFPTVQQRLGEVADAVLKQGPQGNLWTVGLRGGTSAVTPRLILCTGSHPIPNEKQSDSPDEPEPLHLDVALTPSILARTIDSQAPATVSVVGGSHSAILVLMNLYKLATTSHPHLKVKWFTRHESLRYAVYKDGWILYDNTGLKGQAAAWARENLDKDVFHSSPVSGVVQRFVTPPGEQEQRIYEQELPGSSHVVRAIGYARNPIPKLFSEGADGAAPTPLAVEHDSETGRFFSSPETQTRREHVPGLFGAGIAFPERRVDPYGNVEYAVGFWKFMTFLQKAVPSWLKDD</sequence>
<gene>
    <name evidence="1" type="ORF">GMORB2_4866</name>
</gene>
<protein>
    <recommendedName>
        <fullName evidence="3">FAD/NAD(P)-binding domain-containing protein</fullName>
    </recommendedName>
</protein>
<organism evidence="1 2">
    <name type="scientific">Geosmithia morbida</name>
    <dbReference type="NCBI Taxonomy" id="1094350"/>
    <lineage>
        <taxon>Eukaryota</taxon>
        <taxon>Fungi</taxon>
        <taxon>Dikarya</taxon>
        <taxon>Ascomycota</taxon>
        <taxon>Pezizomycotina</taxon>
        <taxon>Sordariomycetes</taxon>
        <taxon>Hypocreomycetidae</taxon>
        <taxon>Hypocreales</taxon>
        <taxon>Bionectriaceae</taxon>
        <taxon>Geosmithia</taxon>
    </lineage>
</organism>
<evidence type="ECO:0000313" key="2">
    <source>
        <dbReference type="Proteomes" id="UP000749293"/>
    </source>
</evidence>
<dbReference type="InterPro" id="IPR053275">
    <property type="entry name" value="Agnestin_monoxygenase"/>
</dbReference>
<accession>A0A9P4YPC2</accession>
<reference evidence="1" key="1">
    <citation type="submission" date="2020-03" db="EMBL/GenBank/DDBJ databases">
        <title>Site-based positive gene gene selection in Geosmithia morbida across the United States reveals a broad range of putative effectors and factors for local host and environmental adapation.</title>
        <authorList>
            <person name="Onufrak A."/>
            <person name="Murdoch R.W."/>
            <person name="Gazis R."/>
            <person name="Huff M."/>
            <person name="Staton M."/>
            <person name="Klingeman W."/>
            <person name="Hadziabdic D."/>
        </authorList>
    </citation>
    <scope>NUCLEOTIDE SEQUENCE</scope>
    <source>
        <strain evidence="1">1262</strain>
    </source>
</reference>
<evidence type="ECO:0000313" key="1">
    <source>
        <dbReference type="EMBL" id="KAF4119347.1"/>
    </source>
</evidence>
<dbReference type="PANTHER" id="PTHR38688">
    <property type="entry name" value="PYR_REDOX_2 DOMAIN-CONTAINING PROTEIN"/>
    <property type="match status" value="1"/>
</dbReference>
<dbReference type="RefSeq" id="XP_035317999.1">
    <property type="nucleotide sequence ID" value="XM_035466840.1"/>
</dbReference>
<proteinExistence type="predicted"/>
<dbReference type="Gene3D" id="3.50.50.60">
    <property type="entry name" value="FAD/NAD(P)-binding domain"/>
    <property type="match status" value="1"/>
</dbReference>
<dbReference type="GeneID" id="55971094"/>
<name>A0A9P4YPC2_9HYPO</name>
<dbReference type="PANTHER" id="PTHR38688:SF1">
    <property type="entry name" value="FAD_NAD(P)-BINDING DOMAIN-CONTAINING PROTEIN"/>
    <property type="match status" value="1"/>
</dbReference>
<dbReference type="AlphaFoldDB" id="A0A9P4YPC2"/>
<comment type="caution">
    <text evidence="1">The sequence shown here is derived from an EMBL/GenBank/DDBJ whole genome shotgun (WGS) entry which is preliminary data.</text>
</comment>
<dbReference type="OrthoDB" id="432536at2759"/>
<dbReference type="InterPro" id="IPR036188">
    <property type="entry name" value="FAD/NAD-bd_sf"/>
</dbReference>
<dbReference type="EMBL" id="JAANYQ010000027">
    <property type="protein sequence ID" value="KAF4119347.1"/>
    <property type="molecule type" value="Genomic_DNA"/>
</dbReference>